<proteinExistence type="predicted"/>
<evidence type="ECO:0000313" key="2">
    <source>
        <dbReference type="Proteomes" id="UP000095287"/>
    </source>
</evidence>
<dbReference type="Gene3D" id="3.30.160.60">
    <property type="entry name" value="Classic Zinc Finger"/>
    <property type="match status" value="1"/>
</dbReference>
<sequence length="213" mass="24881">MEIWKCQLCKKDFKSDGKGINLLHHIGIHEDVPCPCVIEGCDWTLRRPDSMMAHLRQTHVLLSASLNSEQYYAMKEVNKQFYKKAEDFRDKYFPPEAFIGFSDHKKHDRATYLVDPKCKECGKVVNDKKSRTVHVSKHLDVSYKCVFQGCEFKTCASQMAAHFITKHSTKVGGLNEEQLFKHKQNKLDFGKIMREKFSDYFPYKSDLPEDELF</sequence>
<dbReference type="SMART" id="SM00355">
    <property type="entry name" value="ZnF_C2H2"/>
    <property type="match status" value="4"/>
</dbReference>
<feature type="domain" description="C2H2-type" evidence="1">
    <location>
        <begin position="118"/>
        <end position="138"/>
    </location>
</feature>
<dbReference type="InterPro" id="IPR013087">
    <property type="entry name" value="Znf_C2H2_type"/>
</dbReference>
<protein>
    <submittedName>
        <fullName evidence="3">C2H2-type domain-containing protein</fullName>
    </submittedName>
</protein>
<name>A0A1I8ARQ9_9BILA</name>
<accession>A0A1I8ARQ9</accession>
<organism evidence="2 3">
    <name type="scientific">Steinernema glaseri</name>
    <dbReference type="NCBI Taxonomy" id="37863"/>
    <lineage>
        <taxon>Eukaryota</taxon>
        <taxon>Metazoa</taxon>
        <taxon>Ecdysozoa</taxon>
        <taxon>Nematoda</taxon>
        <taxon>Chromadorea</taxon>
        <taxon>Rhabditida</taxon>
        <taxon>Tylenchina</taxon>
        <taxon>Panagrolaimomorpha</taxon>
        <taxon>Strongyloidoidea</taxon>
        <taxon>Steinernematidae</taxon>
        <taxon>Steinernema</taxon>
    </lineage>
</organism>
<dbReference type="WBParaSite" id="L893_g8779.t1">
    <property type="protein sequence ID" value="L893_g8779.t1"/>
    <property type="gene ID" value="L893_g8779"/>
</dbReference>
<reference evidence="3" key="1">
    <citation type="submission" date="2016-11" db="UniProtKB">
        <authorList>
            <consortium name="WormBaseParasite"/>
        </authorList>
    </citation>
    <scope>IDENTIFICATION</scope>
</reference>
<evidence type="ECO:0000259" key="1">
    <source>
        <dbReference type="PROSITE" id="PS00028"/>
    </source>
</evidence>
<dbReference type="SUPFAM" id="SSF49599">
    <property type="entry name" value="TRAF domain-like"/>
    <property type="match status" value="1"/>
</dbReference>
<dbReference type="PROSITE" id="PS00028">
    <property type="entry name" value="ZINC_FINGER_C2H2_1"/>
    <property type="match status" value="1"/>
</dbReference>
<keyword evidence="2" id="KW-1185">Reference proteome</keyword>
<dbReference type="AlphaFoldDB" id="A0A1I8ARQ9"/>
<evidence type="ECO:0000313" key="3">
    <source>
        <dbReference type="WBParaSite" id="L893_g8779.t1"/>
    </source>
</evidence>
<dbReference type="Proteomes" id="UP000095287">
    <property type="component" value="Unplaced"/>
</dbReference>